<evidence type="ECO:0008006" key="4">
    <source>
        <dbReference type="Google" id="ProtNLM"/>
    </source>
</evidence>
<feature type="signal peptide" evidence="1">
    <location>
        <begin position="1"/>
        <end position="25"/>
    </location>
</feature>
<reference evidence="3" key="1">
    <citation type="journal article" date="2019" name="Int. J. Syst. Evol. Microbiol.">
        <title>The Global Catalogue of Microorganisms (GCM) 10K type strain sequencing project: providing services to taxonomists for standard genome sequencing and annotation.</title>
        <authorList>
            <consortium name="The Broad Institute Genomics Platform"/>
            <consortium name="The Broad Institute Genome Sequencing Center for Infectious Disease"/>
            <person name="Wu L."/>
            <person name="Ma J."/>
        </authorList>
    </citation>
    <scope>NUCLEOTIDE SEQUENCE [LARGE SCALE GENOMIC DNA]</scope>
    <source>
        <strain evidence="3">CGMCC 1.8859</strain>
    </source>
</reference>
<evidence type="ECO:0000313" key="2">
    <source>
        <dbReference type="EMBL" id="GGP19846.1"/>
    </source>
</evidence>
<dbReference type="EMBL" id="BMLX01000001">
    <property type="protein sequence ID" value="GGP19846.1"/>
    <property type="molecule type" value="Genomic_DNA"/>
</dbReference>
<name>A0ABQ2P7K4_9NEIS</name>
<sequence length="193" mass="20770">MVFLNTCRAGLLTLAALVFCQHALAEESADDQRAAVRSASQSALERLYQTQPELKPIIAKSAGYATFSNFGMKILVAGGGSGNGLAHENKTHKDTFMKMVEVQAGLGFGIKKTTRIFVFQNTAALTHFINQGWEFSGQATASASVNNTGISNYGGVQVMPGVYMFELTDTGLSAELTGKGTRFYKDDKLNLIK</sequence>
<comment type="caution">
    <text evidence="2">The sequence shown here is derived from an EMBL/GenBank/DDBJ whole genome shotgun (WGS) entry which is preliminary data.</text>
</comment>
<keyword evidence="1" id="KW-0732">Signal</keyword>
<accession>A0ABQ2P7K4</accession>
<evidence type="ECO:0000256" key="1">
    <source>
        <dbReference type="SAM" id="SignalP"/>
    </source>
</evidence>
<dbReference type="RefSeq" id="WP_188703363.1">
    <property type="nucleotide sequence ID" value="NZ_BMLX01000001.1"/>
</dbReference>
<keyword evidence="3" id="KW-1185">Reference proteome</keyword>
<organism evidence="2 3">
    <name type="scientific">Silvimonas iriomotensis</name>
    <dbReference type="NCBI Taxonomy" id="449662"/>
    <lineage>
        <taxon>Bacteria</taxon>
        <taxon>Pseudomonadati</taxon>
        <taxon>Pseudomonadota</taxon>
        <taxon>Betaproteobacteria</taxon>
        <taxon>Neisseriales</taxon>
        <taxon>Chitinibacteraceae</taxon>
        <taxon>Silvimonas</taxon>
    </lineage>
</organism>
<feature type="chain" id="PRO_5045079052" description="Ysc84 actin-binding domain-containing protein" evidence="1">
    <location>
        <begin position="26"/>
        <end position="193"/>
    </location>
</feature>
<proteinExistence type="predicted"/>
<protein>
    <recommendedName>
        <fullName evidence="4">Ysc84 actin-binding domain-containing protein</fullName>
    </recommendedName>
</protein>
<dbReference type="Proteomes" id="UP000637267">
    <property type="component" value="Unassembled WGS sequence"/>
</dbReference>
<gene>
    <name evidence="2" type="ORF">GCM10010970_12640</name>
</gene>
<evidence type="ECO:0000313" key="3">
    <source>
        <dbReference type="Proteomes" id="UP000637267"/>
    </source>
</evidence>